<dbReference type="Proteomes" id="UP001596461">
    <property type="component" value="Unassembled WGS sequence"/>
</dbReference>
<dbReference type="AlphaFoldDB" id="A0ABD5WJG2"/>
<protein>
    <submittedName>
        <fullName evidence="2">Uncharacterized protein</fullName>
    </submittedName>
</protein>
<feature type="region of interest" description="Disordered" evidence="1">
    <location>
        <begin position="183"/>
        <end position="209"/>
    </location>
</feature>
<reference evidence="2 3" key="1">
    <citation type="journal article" date="2019" name="Int. J. Syst. Evol. Microbiol.">
        <title>The Global Catalogue of Microorganisms (GCM) 10K type strain sequencing project: providing services to taxonomists for standard genome sequencing and annotation.</title>
        <authorList>
            <consortium name="The Broad Institute Genomics Platform"/>
            <consortium name="The Broad Institute Genome Sequencing Center for Infectious Disease"/>
            <person name="Wu L."/>
            <person name="Ma J."/>
        </authorList>
    </citation>
    <scope>NUCLEOTIDE SEQUENCE [LARGE SCALE GENOMIC DNA]</scope>
    <source>
        <strain evidence="2 3">DT31</strain>
    </source>
</reference>
<accession>A0ABD5WJG2</accession>
<evidence type="ECO:0000313" key="3">
    <source>
        <dbReference type="Proteomes" id="UP001596461"/>
    </source>
</evidence>
<sequence>MKSPEYYIADLELKHEPNTDDVTIGGVDVEFEVLGEPEYVEEEEALKARFGFQIDMVHFEENDGDDEPEQKADGSIDSEVLCYIEGDENEFSEHIDVWIEDGYRSVDWDFRFLIESGFMSGVISRISALVENSFRGILPQMSLTQPPQDGYSEFTIDSEEEVSLDDEDLADALTQALGEQVGDQELEIKLGRPDSDEDTQGDEDDETEE</sequence>
<feature type="compositionally biased region" description="Acidic residues" evidence="1">
    <location>
        <begin position="195"/>
        <end position="209"/>
    </location>
</feature>
<proteinExistence type="predicted"/>
<organism evidence="2 3">
    <name type="scientific">Halobaculum lipolyticum</name>
    <dbReference type="NCBI Taxonomy" id="3032001"/>
    <lineage>
        <taxon>Archaea</taxon>
        <taxon>Methanobacteriati</taxon>
        <taxon>Methanobacteriota</taxon>
        <taxon>Stenosarchaea group</taxon>
        <taxon>Halobacteria</taxon>
        <taxon>Halobacteriales</taxon>
        <taxon>Haloferacaceae</taxon>
        <taxon>Halobaculum</taxon>
    </lineage>
</organism>
<name>A0ABD5WJG2_9EURY</name>
<evidence type="ECO:0000256" key="1">
    <source>
        <dbReference type="SAM" id="MobiDB-lite"/>
    </source>
</evidence>
<gene>
    <name evidence="2" type="ORF">ACFQL9_13395</name>
</gene>
<comment type="caution">
    <text evidence="2">The sequence shown here is derived from an EMBL/GenBank/DDBJ whole genome shotgun (WGS) entry which is preliminary data.</text>
</comment>
<keyword evidence="3" id="KW-1185">Reference proteome</keyword>
<evidence type="ECO:0000313" key="2">
    <source>
        <dbReference type="EMBL" id="MFC7070643.1"/>
    </source>
</evidence>
<dbReference type="RefSeq" id="WP_390210914.1">
    <property type="nucleotide sequence ID" value="NZ_JBHTAH010000012.1"/>
</dbReference>
<dbReference type="EMBL" id="JBHTAH010000012">
    <property type="protein sequence ID" value="MFC7070643.1"/>
    <property type="molecule type" value="Genomic_DNA"/>
</dbReference>